<dbReference type="EMBL" id="BKCJ010487832">
    <property type="protein sequence ID" value="GFA78725.1"/>
    <property type="molecule type" value="Genomic_DNA"/>
</dbReference>
<reference evidence="1" key="1">
    <citation type="journal article" date="2019" name="Sci. Rep.">
        <title>Draft genome of Tanacetum cinerariifolium, the natural source of mosquito coil.</title>
        <authorList>
            <person name="Yamashiro T."/>
            <person name="Shiraishi A."/>
            <person name="Satake H."/>
            <person name="Nakayama K."/>
        </authorList>
    </citation>
    <scope>NUCLEOTIDE SEQUENCE</scope>
</reference>
<feature type="non-terminal residue" evidence="1">
    <location>
        <position position="1"/>
    </location>
</feature>
<comment type="caution">
    <text evidence="1">The sequence shown here is derived from an EMBL/GenBank/DDBJ whole genome shotgun (WGS) entry which is preliminary data.</text>
</comment>
<proteinExistence type="predicted"/>
<evidence type="ECO:0000313" key="1">
    <source>
        <dbReference type="EMBL" id="GFA78725.1"/>
    </source>
</evidence>
<gene>
    <name evidence="1" type="ORF">Tci_650697</name>
</gene>
<name>A0A699K616_TANCI</name>
<dbReference type="AlphaFoldDB" id="A0A699K616"/>
<accession>A0A699K616</accession>
<protein>
    <submittedName>
        <fullName evidence="1">Uncharacterized protein</fullName>
    </submittedName>
</protein>
<sequence>LRLEVKKPTEVLHQQDGQTSFPFELSSLYLCGFSLRETAWRRLWPFVDVVSTSYVANVQLGELAIWDNMRLGLLGGNFQIGCISKEGLDCLNELFPNELCIVYVVS</sequence>
<organism evidence="1">
    <name type="scientific">Tanacetum cinerariifolium</name>
    <name type="common">Dalmatian daisy</name>
    <name type="synonym">Chrysanthemum cinerariifolium</name>
    <dbReference type="NCBI Taxonomy" id="118510"/>
    <lineage>
        <taxon>Eukaryota</taxon>
        <taxon>Viridiplantae</taxon>
        <taxon>Streptophyta</taxon>
        <taxon>Embryophyta</taxon>
        <taxon>Tracheophyta</taxon>
        <taxon>Spermatophyta</taxon>
        <taxon>Magnoliopsida</taxon>
        <taxon>eudicotyledons</taxon>
        <taxon>Gunneridae</taxon>
        <taxon>Pentapetalae</taxon>
        <taxon>asterids</taxon>
        <taxon>campanulids</taxon>
        <taxon>Asterales</taxon>
        <taxon>Asteraceae</taxon>
        <taxon>Asteroideae</taxon>
        <taxon>Anthemideae</taxon>
        <taxon>Anthemidinae</taxon>
        <taxon>Tanacetum</taxon>
    </lineage>
</organism>